<keyword evidence="3" id="KW-1185">Reference proteome</keyword>
<protein>
    <recommendedName>
        <fullName evidence="1">Reverse transcriptase domain-containing protein</fullName>
    </recommendedName>
</protein>
<name>A0AAV5LBF9_9ROSI</name>
<feature type="domain" description="Reverse transcriptase" evidence="1">
    <location>
        <begin position="1"/>
        <end position="159"/>
    </location>
</feature>
<organism evidence="2 3">
    <name type="scientific">Rubroshorea leprosula</name>
    <dbReference type="NCBI Taxonomy" id="152421"/>
    <lineage>
        <taxon>Eukaryota</taxon>
        <taxon>Viridiplantae</taxon>
        <taxon>Streptophyta</taxon>
        <taxon>Embryophyta</taxon>
        <taxon>Tracheophyta</taxon>
        <taxon>Spermatophyta</taxon>
        <taxon>Magnoliopsida</taxon>
        <taxon>eudicotyledons</taxon>
        <taxon>Gunneridae</taxon>
        <taxon>Pentapetalae</taxon>
        <taxon>rosids</taxon>
        <taxon>malvids</taxon>
        <taxon>Malvales</taxon>
        <taxon>Dipterocarpaceae</taxon>
        <taxon>Rubroshorea</taxon>
    </lineage>
</organism>
<dbReference type="Proteomes" id="UP001054252">
    <property type="component" value="Unassembled WGS sequence"/>
</dbReference>
<evidence type="ECO:0000313" key="2">
    <source>
        <dbReference type="EMBL" id="GKV34395.1"/>
    </source>
</evidence>
<comment type="caution">
    <text evidence="2">The sequence shown here is derived from an EMBL/GenBank/DDBJ whole genome shotgun (WGS) entry which is preliminary data.</text>
</comment>
<gene>
    <name evidence="2" type="ORF">SLEP1_g42770</name>
</gene>
<dbReference type="PROSITE" id="PS50878">
    <property type="entry name" value="RT_POL"/>
    <property type="match status" value="1"/>
</dbReference>
<dbReference type="PANTHER" id="PTHR33116:SF78">
    <property type="entry name" value="OS12G0587133 PROTEIN"/>
    <property type="match status" value="1"/>
</dbReference>
<proteinExistence type="predicted"/>
<sequence length="329" mass="37142">MGFNEIWRKWILECLSSSSVFVLINGSPTKQFSISKGIRQGDPLSPFLFLIVAEGLNGLVASAVEKGIYKGVRVGSEGVMVSHLQFADDTVFFEEASQHNIRAVKAIMRTFELALGLKINFGKSQLMGVGVEGSWKTEMAYRLHCKEGELPFKYLGIPIGGNNRRTSMWQPMVQSVEKKLPSWKGRHLSMEGRITLINSVLSPLLVFLMSAYLIPKGSLHSIEKIRKRFLWGGGAEERKINWVSWGDVCKSKDNGGLGVRELRKFNLALMGKWWGHLAKVDEGLWKKIIAAKYGKGGKHWMDWIKENNGVGSLWWRDVCCLNIVNEWRV</sequence>
<accession>A0AAV5LBF9</accession>
<dbReference type="AlphaFoldDB" id="A0AAV5LBF9"/>
<dbReference type="SUPFAM" id="SSF56672">
    <property type="entry name" value="DNA/RNA polymerases"/>
    <property type="match status" value="1"/>
</dbReference>
<dbReference type="Pfam" id="PF00078">
    <property type="entry name" value="RVT_1"/>
    <property type="match status" value="1"/>
</dbReference>
<dbReference type="InterPro" id="IPR043502">
    <property type="entry name" value="DNA/RNA_pol_sf"/>
</dbReference>
<evidence type="ECO:0000313" key="3">
    <source>
        <dbReference type="Proteomes" id="UP001054252"/>
    </source>
</evidence>
<dbReference type="InterPro" id="IPR000477">
    <property type="entry name" value="RT_dom"/>
</dbReference>
<dbReference type="PANTHER" id="PTHR33116">
    <property type="entry name" value="REVERSE TRANSCRIPTASE ZINC-BINDING DOMAIN-CONTAINING PROTEIN-RELATED-RELATED"/>
    <property type="match status" value="1"/>
</dbReference>
<reference evidence="2 3" key="1">
    <citation type="journal article" date="2021" name="Commun. Biol.">
        <title>The genome of Shorea leprosula (Dipterocarpaceae) highlights the ecological relevance of drought in aseasonal tropical rainforests.</title>
        <authorList>
            <person name="Ng K.K.S."/>
            <person name="Kobayashi M.J."/>
            <person name="Fawcett J.A."/>
            <person name="Hatakeyama M."/>
            <person name="Paape T."/>
            <person name="Ng C.H."/>
            <person name="Ang C.C."/>
            <person name="Tnah L.H."/>
            <person name="Lee C.T."/>
            <person name="Nishiyama T."/>
            <person name="Sese J."/>
            <person name="O'Brien M.J."/>
            <person name="Copetti D."/>
            <person name="Mohd Noor M.I."/>
            <person name="Ong R.C."/>
            <person name="Putra M."/>
            <person name="Sireger I.Z."/>
            <person name="Indrioko S."/>
            <person name="Kosugi Y."/>
            <person name="Izuno A."/>
            <person name="Isagi Y."/>
            <person name="Lee S.L."/>
            <person name="Shimizu K.K."/>
        </authorList>
    </citation>
    <scope>NUCLEOTIDE SEQUENCE [LARGE SCALE GENOMIC DNA]</scope>
    <source>
        <strain evidence="2">214</strain>
    </source>
</reference>
<evidence type="ECO:0000259" key="1">
    <source>
        <dbReference type="PROSITE" id="PS50878"/>
    </source>
</evidence>
<dbReference type="EMBL" id="BPVZ01000105">
    <property type="protein sequence ID" value="GKV34395.1"/>
    <property type="molecule type" value="Genomic_DNA"/>
</dbReference>